<dbReference type="PANTHER" id="PTHR30629:SF2">
    <property type="entry name" value="PROPHAGE INTEGRASE INTS-RELATED"/>
    <property type="match status" value="1"/>
</dbReference>
<dbReference type="GO" id="GO:0015074">
    <property type="term" value="P:DNA integration"/>
    <property type="evidence" value="ECO:0007669"/>
    <property type="project" value="UniProtKB-KW"/>
</dbReference>
<protein>
    <submittedName>
        <fullName evidence="4">Prophage integrase IntS</fullName>
    </submittedName>
</protein>
<dbReference type="AlphaFoldDB" id="A0A5E4U612"/>
<accession>A0A5E4U612</accession>
<dbReference type="InterPro" id="IPR025166">
    <property type="entry name" value="Integrase_DNA_bind_dom"/>
</dbReference>
<dbReference type="Proteomes" id="UP000406256">
    <property type="component" value="Unassembled WGS sequence"/>
</dbReference>
<comment type="similarity">
    <text evidence="1">Belongs to the 'phage' integrase family.</text>
</comment>
<reference evidence="4 5" key="1">
    <citation type="submission" date="2019-08" db="EMBL/GenBank/DDBJ databases">
        <authorList>
            <person name="Peeters C."/>
        </authorList>
    </citation>
    <scope>NUCLEOTIDE SEQUENCE [LARGE SCALE GENOMIC DNA]</scope>
    <source>
        <strain evidence="4 5">LMG 31108</strain>
    </source>
</reference>
<keyword evidence="5" id="KW-1185">Reference proteome</keyword>
<dbReference type="EMBL" id="CABPSB010000004">
    <property type="protein sequence ID" value="VVD94334.1"/>
    <property type="molecule type" value="Genomic_DNA"/>
</dbReference>
<name>A0A5E4U612_9BURK</name>
<evidence type="ECO:0000256" key="1">
    <source>
        <dbReference type="ARBA" id="ARBA00008857"/>
    </source>
</evidence>
<dbReference type="InterPro" id="IPR050808">
    <property type="entry name" value="Phage_Integrase"/>
</dbReference>
<proteinExistence type="inferred from homology"/>
<evidence type="ECO:0000313" key="4">
    <source>
        <dbReference type="EMBL" id="VVD94334.1"/>
    </source>
</evidence>
<organism evidence="4 5">
    <name type="scientific">Pandoraea anhela</name>
    <dbReference type="NCBI Taxonomy" id="2508295"/>
    <lineage>
        <taxon>Bacteria</taxon>
        <taxon>Pseudomonadati</taxon>
        <taxon>Pseudomonadota</taxon>
        <taxon>Betaproteobacteria</taxon>
        <taxon>Burkholderiales</taxon>
        <taxon>Burkholderiaceae</taxon>
        <taxon>Pandoraea</taxon>
    </lineage>
</organism>
<dbReference type="Pfam" id="PF13356">
    <property type="entry name" value="Arm-DNA-bind_3"/>
    <property type="match status" value="1"/>
</dbReference>
<evidence type="ECO:0000313" key="5">
    <source>
        <dbReference type="Proteomes" id="UP000406256"/>
    </source>
</evidence>
<evidence type="ECO:0000256" key="2">
    <source>
        <dbReference type="ARBA" id="ARBA00022908"/>
    </source>
</evidence>
<gene>
    <name evidence="4" type="primary">intS</name>
    <name evidence="4" type="ORF">PAN31108_01788</name>
</gene>
<dbReference type="Gene3D" id="3.30.160.390">
    <property type="entry name" value="Integrase, DNA-binding domain"/>
    <property type="match status" value="1"/>
</dbReference>
<dbReference type="InterPro" id="IPR038488">
    <property type="entry name" value="Integrase_DNA-bd_sf"/>
</dbReference>
<feature type="domain" description="Integrase DNA-binding" evidence="3">
    <location>
        <begin position="3"/>
        <end position="85"/>
    </location>
</feature>
<evidence type="ECO:0000259" key="3">
    <source>
        <dbReference type="Pfam" id="PF13356"/>
    </source>
</evidence>
<sequence length="126" mass="14124">MPLTDIAVRKATPADKQYRLGDAAGMYLEVQPSGAKYWRLRYRFEGKQKTLALGVYPAVSLRRARESRDAARTLLVKGVDPGASRVAVKANREHLRQTRSRALPESGIVSSRRICRSHMPRATYAV</sequence>
<keyword evidence="2" id="KW-0229">DNA integration</keyword>
<dbReference type="PANTHER" id="PTHR30629">
    <property type="entry name" value="PROPHAGE INTEGRASE"/>
    <property type="match status" value="1"/>
</dbReference>
<dbReference type="RefSeq" id="WP_306440134.1">
    <property type="nucleotide sequence ID" value="NZ_CABPSB010000004.1"/>
</dbReference>